<dbReference type="SUPFAM" id="SSF54236">
    <property type="entry name" value="Ubiquitin-like"/>
    <property type="match status" value="1"/>
</dbReference>
<dbReference type="EMBL" id="SDIL01000033">
    <property type="protein sequence ID" value="RXK39325.1"/>
    <property type="molecule type" value="Genomic_DNA"/>
</dbReference>
<name>A0A4Q1BN87_TREME</name>
<evidence type="ECO:0000313" key="6">
    <source>
        <dbReference type="Proteomes" id="UP000289152"/>
    </source>
</evidence>
<evidence type="ECO:0000256" key="2">
    <source>
        <dbReference type="ARBA" id="ARBA00022786"/>
    </source>
</evidence>
<feature type="compositionally biased region" description="Basic and acidic residues" evidence="3">
    <location>
        <begin position="129"/>
        <end position="138"/>
    </location>
</feature>
<dbReference type="InterPro" id="IPR029071">
    <property type="entry name" value="Ubiquitin-like_domsf"/>
</dbReference>
<dbReference type="OrthoDB" id="3881at2759"/>
<sequence length="257" mass="29056">MPRSPSPPRGPRVDGDRVRLRSRSRSPRRDRDRDREDHDRRKHDSHPPSGLKRPKELSFYKRGSQQSMGSFSHRRDPLDELPESGKERMERRERGEVPARFGGTREQGVRNTLNAPSASTQTSMGSLRRGADPLDRMPVRGGENSNGTGGNRAEQDRLARLAAMDKQGSTRTTGGEAGMTQMKPSRMIEVIANSRTGQKVRIKCLPTDTIGDLKRLIAAQTGTTSQKIQLKKWYTAFKDHVTLQDYEIHDGMHYLTR</sequence>
<feature type="region of interest" description="Disordered" evidence="3">
    <location>
        <begin position="1"/>
        <end position="153"/>
    </location>
</feature>
<evidence type="ECO:0000256" key="3">
    <source>
        <dbReference type="SAM" id="MobiDB-lite"/>
    </source>
</evidence>
<proteinExistence type="predicted"/>
<dbReference type="Gene3D" id="3.10.20.90">
    <property type="entry name" value="Phosphatidylinositol 3-kinase Catalytic Subunit, Chain A, domain 1"/>
    <property type="match status" value="1"/>
</dbReference>
<feature type="compositionally biased region" description="Basic and acidic residues" evidence="3">
    <location>
        <begin position="73"/>
        <end position="97"/>
    </location>
</feature>
<dbReference type="CDD" id="cd01791">
    <property type="entry name" value="Ubl_UBL5"/>
    <property type="match status" value="1"/>
</dbReference>
<dbReference type="PROSITE" id="PS50053">
    <property type="entry name" value="UBIQUITIN_2"/>
    <property type="match status" value="1"/>
</dbReference>
<dbReference type="InterPro" id="IPR039732">
    <property type="entry name" value="Hub1/Ubl5"/>
</dbReference>
<feature type="compositionally biased region" description="Pro residues" evidence="3">
    <location>
        <begin position="1"/>
        <end position="10"/>
    </location>
</feature>
<gene>
    <name evidence="5" type="ORF">M231_03404</name>
</gene>
<dbReference type="AlphaFoldDB" id="A0A4Q1BN87"/>
<dbReference type="VEuPathDB" id="FungiDB:TREMEDRAFT_20323"/>
<evidence type="ECO:0000313" key="5">
    <source>
        <dbReference type="EMBL" id="RXK39325.1"/>
    </source>
</evidence>
<dbReference type="InterPro" id="IPR000626">
    <property type="entry name" value="Ubiquitin-like_dom"/>
</dbReference>
<protein>
    <recommendedName>
        <fullName evidence="1">Ubiquitin-like modifier HUB1</fullName>
    </recommendedName>
</protein>
<dbReference type="PANTHER" id="PTHR13042">
    <property type="entry name" value="UBIQUITIN-LIKE PROTEIN 5"/>
    <property type="match status" value="1"/>
</dbReference>
<dbReference type="STRING" id="5217.A0A4Q1BN87"/>
<feature type="compositionally biased region" description="Polar residues" evidence="3">
    <location>
        <begin position="109"/>
        <end position="125"/>
    </location>
</feature>
<feature type="compositionally biased region" description="Basic and acidic residues" evidence="3">
    <location>
        <begin position="27"/>
        <end position="39"/>
    </location>
</feature>
<reference evidence="5 6" key="1">
    <citation type="submission" date="2016-06" db="EMBL/GenBank/DDBJ databases">
        <title>Evolution of pathogenesis and genome organization in the Tremellales.</title>
        <authorList>
            <person name="Cuomo C."/>
            <person name="Litvintseva A."/>
            <person name="Heitman J."/>
            <person name="Chen Y."/>
            <person name="Sun S."/>
            <person name="Springer D."/>
            <person name="Dromer F."/>
            <person name="Young S."/>
            <person name="Zeng Q."/>
            <person name="Chapman S."/>
            <person name="Gujja S."/>
            <person name="Saif S."/>
            <person name="Birren B."/>
        </authorList>
    </citation>
    <scope>NUCLEOTIDE SEQUENCE [LARGE SCALE GENOMIC DNA]</scope>
    <source>
        <strain evidence="5 6">ATCC 28783</strain>
    </source>
</reference>
<comment type="caution">
    <text evidence="5">The sequence shown here is derived from an EMBL/GenBank/DDBJ whole genome shotgun (WGS) entry which is preliminary data.</text>
</comment>
<dbReference type="InParanoid" id="A0A4Q1BN87"/>
<keyword evidence="2" id="KW-0833">Ubl conjugation pathway</keyword>
<keyword evidence="6" id="KW-1185">Reference proteome</keyword>
<dbReference type="Proteomes" id="UP000289152">
    <property type="component" value="Unassembled WGS sequence"/>
</dbReference>
<dbReference type="FunFam" id="3.10.20.90:FF:000052">
    <property type="entry name" value="Ubiquitin-like protein 5"/>
    <property type="match status" value="1"/>
</dbReference>
<accession>A0A4Q1BN87</accession>
<evidence type="ECO:0000259" key="4">
    <source>
        <dbReference type="PROSITE" id="PS50053"/>
    </source>
</evidence>
<evidence type="ECO:0000256" key="1">
    <source>
        <dbReference type="ARBA" id="ARBA00014108"/>
    </source>
</evidence>
<organism evidence="5 6">
    <name type="scientific">Tremella mesenterica</name>
    <name type="common">Jelly fungus</name>
    <dbReference type="NCBI Taxonomy" id="5217"/>
    <lineage>
        <taxon>Eukaryota</taxon>
        <taxon>Fungi</taxon>
        <taxon>Dikarya</taxon>
        <taxon>Basidiomycota</taxon>
        <taxon>Agaricomycotina</taxon>
        <taxon>Tremellomycetes</taxon>
        <taxon>Tremellales</taxon>
        <taxon>Tremellaceae</taxon>
        <taxon>Tremella</taxon>
    </lineage>
</organism>
<feature type="domain" description="Ubiquitin-like" evidence="4">
    <location>
        <begin position="188"/>
        <end position="251"/>
    </location>
</feature>